<dbReference type="Gene3D" id="1.10.4200.10">
    <property type="entry name" value="Triphosphoribosyl-dephospho-CoA protein"/>
    <property type="match status" value="1"/>
</dbReference>
<sequence length="277" mass="28572">MSGLEPAQIGTLYRAACLAELDALKPGNVHAYAAGHRMVVADFRTSADVSAPALARAGVGIGTRIRDGVAATLAAVGQNTNLGILLLCAPLAAAAERGVTVATVLDHLDPADSTAVFAAIRLANPGGLGHADRHDVTADAPASLRDAMAEAADRDRIARAYGTGFTDITAIGLPALMDARAQGLDPTWCTTAIHLAYLRSVPDSHVARKMGADIAEDLRREVAAALQDLDLADRPVERLLALDASLKARGLNPGTSADFTVATLFWEALTEAGAALA</sequence>
<dbReference type="EMBL" id="FNHS01000002">
    <property type="protein sequence ID" value="SDM49640.1"/>
    <property type="molecule type" value="Genomic_DNA"/>
</dbReference>
<dbReference type="RefSeq" id="WP_091713493.1">
    <property type="nucleotide sequence ID" value="NZ_FNHS01000002.1"/>
</dbReference>
<protein>
    <submittedName>
        <fullName evidence="1">Triphosphoribosyl-dephospho-CoA synthase</fullName>
    </submittedName>
</protein>
<dbReference type="Proteomes" id="UP000198704">
    <property type="component" value="Unassembled WGS sequence"/>
</dbReference>
<dbReference type="STRING" id="582672.SAMN05216360_102256"/>
<dbReference type="InterPro" id="IPR002736">
    <property type="entry name" value="CitG"/>
</dbReference>
<evidence type="ECO:0000313" key="1">
    <source>
        <dbReference type="EMBL" id="SDM49640.1"/>
    </source>
</evidence>
<keyword evidence="2" id="KW-1185">Reference proteome</keyword>
<evidence type="ECO:0000313" key="2">
    <source>
        <dbReference type="Proteomes" id="UP000198704"/>
    </source>
</evidence>
<dbReference type="PANTHER" id="PTHR42280">
    <property type="entry name" value="CITG FAMILY PROTEIN"/>
    <property type="match status" value="1"/>
</dbReference>
<dbReference type="OrthoDB" id="8525901at2"/>
<proteinExistence type="predicted"/>
<reference evidence="2" key="1">
    <citation type="submission" date="2016-10" db="EMBL/GenBank/DDBJ databases">
        <authorList>
            <person name="Varghese N."/>
            <person name="Submissions S."/>
        </authorList>
    </citation>
    <scope>NUCLEOTIDE SEQUENCE [LARGE SCALE GENOMIC DNA]</scope>
    <source>
        <strain evidence="2">BL47</strain>
    </source>
</reference>
<dbReference type="Pfam" id="PF01874">
    <property type="entry name" value="CitG"/>
    <property type="match status" value="1"/>
</dbReference>
<gene>
    <name evidence="1" type="ORF">SAMN05216360_102256</name>
</gene>
<dbReference type="GO" id="GO:0046917">
    <property type="term" value="F:triphosphoribosyl-dephospho-CoA synthase activity"/>
    <property type="evidence" value="ECO:0007669"/>
    <property type="project" value="InterPro"/>
</dbReference>
<accession>A0A1G9TPM8</accession>
<organism evidence="1 2">
    <name type="scientific">Methylobacterium phyllostachyos</name>
    <dbReference type="NCBI Taxonomy" id="582672"/>
    <lineage>
        <taxon>Bacteria</taxon>
        <taxon>Pseudomonadati</taxon>
        <taxon>Pseudomonadota</taxon>
        <taxon>Alphaproteobacteria</taxon>
        <taxon>Hyphomicrobiales</taxon>
        <taxon>Methylobacteriaceae</taxon>
        <taxon>Methylobacterium</taxon>
    </lineage>
</organism>
<dbReference type="AlphaFoldDB" id="A0A1G9TPM8"/>
<dbReference type="PANTHER" id="PTHR42280:SF1">
    <property type="entry name" value="CITG FAMILY PROTEIN"/>
    <property type="match status" value="1"/>
</dbReference>
<name>A0A1G9TPM8_9HYPH</name>
<dbReference type="GO" id="GO:0005524">
    <property type="term" value="F:ATP binding"/>
    <property type="evidence" value="ECO:0007669"/>
    <property type="project" value="InterPro"/>
</dbReference>